<dbReference type="GO" id="GO:0016787">
    <property type="term" value="F:hydrolase activity"/>
    <property type="evidence" value="ECO:0007669"/>
    <property type="project" value="UniProtKB-KW"/>
</dbReference>
<evidence type="ECO:0000259" key="13">
    <source>
        <dbReference type="PROSITE" id="PS51749"/>
    </source>
</evidence>
<keyword evidence="5 12" id="KW-0378">Hydrolase</keyword>
<dbReference type="Pfam" id="PF18541">
    <property type="entry name" value="RuvC_III"/>
    <property type="match status" value="1"/>
</dbReference>
<keyword evidence="9 12" id="KW-0238">DNA-binding</keyword>
<dbReference type="InterPro" id="IPR003615">
    <property type="entry name" value="HNH_nuc"/>
</dbReference>
<dbReference type="InterPro" id="IPR041383">
    <property type="entry name" value="RuvC_III"/>
</dbReference>
<comment type="function">
    <text evidence="12">CRISPR (clustered regularly interspaced short palindromic repeat) is an adaptive immune system that provides protection against mobile genetic elements (viruses, transposable elements and conjugative plasmids). CRISPR clusters contain spacers, sequences complementary to antecedent mobile elements, and target invading nucleic acids. CRISPR clusters are transcribed and processed into CRISPR RNA (crRNA). In type II CRISPR systems correct processing of pre-crRNA requires a trans-encoded small RNA (tracrRNA), endogenous ribonuclease 3 (rnc) and this protein. The tracrRNA serves as a guide for ribonuclease 3-aided processing of pre-crRNA. Subsequently Cas9/crRNA/tracrRNA endonucleolytically cleaves linear or circular dsDNA target complementary to the spacer; Cas9 is inactive in the absence of the 2 guide RNAs (gRNA). Cas9 recognizes the protospacer adjacent motif (PAM) in the CRISPR repeat sequences to help distinguish self versus nonself, as targets within the bacterial CRISPR locus do not have PAMs. PAM recognition is also required for catalytic activity.</text>
</comment>
<evidence type="ECO:0000256" key="9">
    <source>
        <dbReference type="ARBA" id="ARBA00023125"/>
    </source>
</evidence>
<feature type="binding site" evidence="12">
    <location>
        <position position="10"/>
    </location>
    <ligand>
        <name>Mg(2+)</name>
        <dbReference type="ChEBI" id="CHEBI:18420"/>
        <label>2</label>
    </ligand>
</feature>
<dbReference type="InterPro" id="IPR033114">
    <property type="entry name" value="HNH_CAS9"/>
</dbReference>
<organism evidence="14 15">
    <name type="scientific">Ignavibacterium album (strain DSM 19864 / JCM 16511 / NBRC 101810 / Mat9-16)</name>
    <dbReference type="NCBI Taxonomy" id="945713"/>
    <lineage>
        <taxon>Bacteria</taxon>
        <taxon>Pseudomonadati</taxon>
        <taxon>Ignavibacteriota</taxon>
        <taxon>Ignavibacteria</taxon>
        <taxon>Ignavibacteriales</taxon>
        <taxon>Ignavibacteriaceae</taxon>
        <taxon>Ignavibacterium</taxon>
    </lineage>
</organism>
<feature type="binding site" evidence="12">
    <location>
        <position position="1173"/>
    </location>
    <ligand>
        <name>Mg(2+)</name>
        <dbReference type="ChEBI" id="CHEBI:18420"/>
        <label>2</label>
    </ligand>
</feature>
<keyword evidence="7 12" id="KW-0694">RNA-binding</keyword>
<dbReference type="Gene3D" id="1.10.30.50">
    <property type="match status" value="1"/>
</dbReference>
<keyword evidence="4 12" id="KW-0255">Endonuclease</keyword>
<dbReference type="STRING" id="945713.IALB_3034"/>
<evidence type="ECO:0000256" key="7">
    <source>
        <dbReference type="ARBA" id="ARBA00022884"/>
    </source>
</evidence>
<dbReference type="NCBIfam" id="TIGR01865">
    <property type="entry name" value="cas_Csn1"/>
    <property type="match status" value="1"/>
</dbReference>
<dbReference type="GO" id="GO:0051607">
    <property type="term" value="P:defense response to virus"/>
    <property type="evidence" value="ECO:0007669"/>
    <property type="project" value="UniProtKB-UniRule"/>
</dbReference>
<accession>I0AP30</accession>
<evidence type="ECO:0000256" key="12">
    <source>
        <dbReference type="HAMAP-Rule" id="MF_01480"/>
    </source>
</evidence>
<comment type="similarity">
    <text evidence="12">Belongs to the CRISPR-associated Cas9 family.</text>
</comment>
<evidence type="ECO:0000256" key="8">
    <source>
        <dbReference type="ARBA" id="ARBA00023118"/>
    </source>
</evidence>
<sequence>MEFKKVLGLDIGTNSIGCALLSLPKSIQDYGKGGRLEWLTSRVIPLDADYMKAFIDGKNGLPQVITPAGKRRQKRGSRRLKHRYKLRRSRLIRVFKTLNWLPEDFPLDNPKRIKETISTEGKFSFRISDYVPISDESYREFYREFGYPENEIEQVIEEINFRRKTKGKNKNPMIKLLPEDWVVYYLRKKALIKPTTKEELIRIIYLFNQRRGFKSSRKDLTETAILDYDEFAKRLAEKEKYSAENYETKFVSITKVKEVVELKTDGRKGKKRFKVILEDSRIEPYEIERKEKPDWEGKEYTFLVTQKLEKGKFKQNKPDLPKEEDWALCTTALDNRMGSKHPGEFFFDELLKAFKEKRGYKIRQYPVNRWRYKKELEFIWTKQCQLNPELNNLNINKEILRKLATVLYPSQSKFFGPKIKEFENSDVLHIISEDIIYYQRDLKSQKSLISECRYEKRKGIDGEIYGLKCIPKSSPLYQEFRIWQDIHNIKVIRKESEVNGKKKINIDETQLYINENIKEKLFELFNSKDSLSEKDILELISLNIINSGIKISKKEEETTHRINLFANRKELKGNETKSRYRKVFKKLGFDGEYILNHPSKLNRLWHSDYSNDYADKEKTEKSILSSLGWKNRNGKWEKSKNYDVFNLPLEVAKAIANLPPLKKEYGSYSALAIRKMLVVMRDGKYWQHPDQIAKDQENTSLMLFDKNLIQLTNNQRKVLNKYLLTLAEVQKRSTLIKQKLNEIEHNPYKLELVSDQDLEKQVLKSFLEKKNESDYLKGLKTYQAGYLIYGKHSEKDVPIVNSPDELGEYIRKKLPNNSLRNPIVEQVIRETIFIVRDVWKSFGIIDEIHIELGRELKNNSEERKKTSESQEKNFQEKERARKLLKELLNSSNFEHYDENGNKIFSSFTVNPNPDSPLDIEKFRIWKNQSGLTDEELNKKLKDEKIPTEIEVKKYILWLTQKCRSPYTGKIIPLSKLFDSNVYEIEHIIPRSKMKNDSTNNLVICELGVNKAKGDRLAANFISESNGKCKFGEVEYTLLKYGDYLQYCKDTFKYQKAKYKNLLATEPPEDFIERQINDTRYIGRKLAELLTPVVKDSKNIIFTIGSITSELKITWGLNGVWKDILRPRFKRLESIINKKLIFQDEDDPNKYHFDLSINPQLDKEGLKRLDHRHHALDATIIAATTREHVRYLNSLNAADNDEEKREYFLSLCNHKIRDFKLPWENFTSEVKSKLLSCVVSYKESKPILSDPFNKYLKWEYKNGKWQKVFAIQIKNDRWKAVRRSMFKEPIGTVWIKKIKEVSLKEAIKIQAIWEEVKNDPVRKKKEKYIYDDYAQKVIAKIVQELGLSSSMRKQDDEKLNKFINEAKVSAGVNKNLNTTNKTIYNLEGRFYEKIKVAEYVLYKAKRMPLNKKEYIEKLSLQKMFNDLPNFILEKSILDNYPEILKELESDNKYIIEPHKKNNPVNRLLLEHILEYHNNPKEAFSTEGLEKLNKKAINKIGKPIKYITRLDGDINEEEIFRGAVFETDKGSNVYFVMYENNQTKDREFLKPNPSISVLKAIEHKNKIDFFAPNRLGFSRIILSPGDLVYVPTNDQYVLIKDNSSNETIINWDDNEFISNRIYQVKKFTGNSCYFLKNDIASLILSYSASNGVGEFGSQNISEYSVDDPPIRIKDVCIKIRVDRLGNVRPL</sequence>
<dbReference type="HAMAP" id="MF_01480">
    <property type="entry name" value="Cas9"/>
    <property type="match status" value="1"/>
</dbReference>
<evidence type="ECO:0000256" key="4">
    <source>
        <dbReference type="ARBA" id="ARBA00022759"/>
    </source>
</evidence>
<dbReference type="InterPro" id="IPR028629">
    <property type="entry name" value="Cas9"/>
</dbReference>
<keyword evidence="6 12" id="KW-0460">Magnesium</keyword>
<feature type="active site" description="Proton acceptor for HNH nuclease domain" evidence="12">
    <location>
        <position position="986"/>
    </location>
</feature>
<feature type="binding site" evidence="12">
    <location>
        <position position="855"/>
    </location>
    <ligand>
        <name>Mg(2+)</name>
        <dbReference type="ChEBI" id="CHEBI:18420"/>
        <label>1</label>
    </ligand>
</feature>
<dbReference type="PROSITE" id="PS51749">
    <property type="entry name" value="HNH_CAS9"/>
    <property type="match status" value="1"/>
</dbReference>
<feature type="domain" description="HNH Cas9-type" evidence="13">
    <location>
        <begin position="909"/>
        <end position="1075"/>
    </location>
</feature>
<feature type="binding site" evidence="12">
    <location>
        <position position="10"/>
    </location>
    <ligand>
        <name>Mg(2+)</name>
        <dbReference type="ChEBI" id="CHEBI:18420"/>
        <label>1</label>
    </ligand>
</feature>
<dbReference type="GO" id="GO:0046872">
    <property type="term" value="F:metal ion binding"/>
    <property type="evidence" value="ECO:0007669"/>
    <property type="project" value="UniProtKB-UniRule"/>
</dbReference>
<evidence type="ECO:0000313" key="15">
    <source>
        <dbReference type="Proteomes" id="UP000007394"/>
    </source>
</evidence>
<evidence type="ECO:0000313" key="14">
    <source>
        <dbReference type="EMBL" id="AFH50737.1"/>
    </source>
</evidence>
<dbReference type="EC" id="3.1.-.-" evidence="12"/>
<keyword evidence="2 12" id="KW-0540">Nuclease</keyword>
<dbReference type="OrthoDB" id="9777169at2"/>
<evidence type="ECO:0000256" key="1">
    <source>
        <dbReference type="ARBA" id="ARBA00001946"/>
    </source>
</evidence>
<reference evidence="14 15" key="1">
    <citation type="journal article" date="2012" name="Front. Microbiol.">
        <title>Complete genome of Ignavibacterium album, a metabolically versatile, flagellated, facultative anaerobe from the phylum Chlorobi.</title>
        <authorList>
            <person name="Liu Z."/>
            <person name="Frigaard N.-U."/>
            <person name="Vogl K."/>
            <person name="Iino T."/>
            <person name="Ohkuma M."/>
            <person name="Overmann J."/>
            <person name="Bryant D.A."/>
        </authorList>
    </citation>
    <scope>NUCLEOTIDE SEQUENCE [LARGE SCALE GENOMIC DNA]</scope>
    <source>
        <strain evidence="15">DSM 19864 / JCM 16511 / NBRC 101810 / Mat9-16</strain>
    </source>
</reference>
<keyword evidence="3 12" id="KW-0479">Metal-binding</keyword>
<comment type="domain">
    <text evidence="12">Has 2 endonuclease domains. The discontinuous RuvC-like domain cleaves the target DNA noncomplementary to crRNA while the HNH nuclease domain cleaves the target DNA complementary to crRNA.</text>
</comment>
<dbReference type="Pfam" id="PF13395">
    <property type="entry name" value="HNH_4"/>
    <property type="match status" value="1"/>
</dbReference>
<keyword evidence="15" id="KW-1185">Reference proteome</keyword>
<dbReference type="InterPro" id="IPR036397">
    <property type="entry name" value="RNaseH_sf"/>
</dbReference>
<evidence type="ECO:0000256" key="6">
    <source>
        <dbReference type="ARBA" id="ARBA00022842"/>
    </source>
</evidence>
<evidence type="ECO:0000256" key="11">
    <source>
        <dbReference type="ARBA" id="ARBA00046380"/>
    </source>
</evidence>
<evidence type="ECO:0000256" key="2">
    <source>
        <dbReference type="ARBA" id="ARBA00022722"/>
    </source>
</evidence>
<evidence type="ECO:0000256" key="3">
    <source>
        <dbReference type="ARBA" id="ARBA00022723"/>
    </source>
</evidence>
<comment type="subunit">
    <text evidence="11 12">Monomer. Binds crRNA and tracrRNA.</text>
</comment>
<dbReference type="GO" id="GO:0003677">
    <property type="term" value="F:DNA binding"/>
    <property type="evidence" value="ECO:0007669"/>
    <property type="project" value="UniProtKB-UniRule"/>
</dbReference>
<dbReference type="KEGG" id="ial:IALB_3034"/>
<dbReference type="Proteomes" id="UP000007394">
    <property type="component" value="Chromosome"/>
</dbReference>
<feature type="binding site" evidence="12">
    <location>
        <position position="855"/>
    </location>
    <ligand>
        <name>Mg(2+)</name>
        <dbReference type="ChEBI" id="CHEBI:18420"/>
        <label>2</label>
    </ligand>
</feature>
<keyword evidence="10" id="KW-0464">Manganese</keyword>
<dbReference type="GO" id="GO:0004519">
    <property type="term" value="F:endonuclease activity"/>
    <property type="evidence" value="ECO:0007669"/>
    <property type="project" value="UniProtKB-UniRule"/>
</dbReference>
<proteinExistence type="inferred from homology"/>
<evidence type="ECO:0000256" key="10">
    <source>
        <dbReference type="ARBA" id="ARBA00023211"/>
    </source>
</evidence>
<feature type="binding site" evidence="12">
    <location>
        <position position="851"/>
    </location>
    <ligand>
        <name>Mg(2+)</name>
        <dbReference type="ChEBI" id="CHEBI:18420"/>
        <label>1</label>
    </ligand>
</feature>
<gene>
    <name evidence="12" type="primary">cas9</name>
    <name evidence="14" type="ordered locus">IALB_3034</name>
</gene>
<evidence type="ECO:0000256" key="5">
    <source>
        <dbReference type="ARBA" id="ARBA00022801"/>
    </source>
</evidence>
<dbReference type="GO" id="GO:0003723">
    <property type="term" value="F:RNA binding"/>
    <property type="evidence" value="ECO:0007669"/>
    <property type="project" value="UniProtKB-UniRule"/>
</dbReference>
<dbReference type="Gene3D" id="3.30.420.10">
    <property type="entry name" value="Ribonuclease H-like superfamily/Ribonuclease H"/>
    <property type="match status" value="2"/>
</dbReference>
<dbReference type="eggNOG" id="COG3513">
    <property type="taxonomic scope" value="Bacteria"/>
</dbReference>
<feature type="active site" description="For RuvC-like nuclease domain" evidence="12">
    <location>
        <position position="10"/>
    </location>
</feature>
<keyword evidence="8 12" id="KW-0051">Antiviral defense</keyword>
<protein>
    <recommendedName>
        <fullName evidence="12">CRISPR-associated endonuclease Cas9</fullName>
        <ecNumber evidence="12">3.1.-.-</ecNumber>
    </recommendedName>
</protein>
<dbReference type="EMBL" id="CP003418">
    <property type="protein sequence ID" value="AFH50737.1"/>
    <property type="molecule type" value="Genomic_DNA"/>
</dbReference>
<dbReference type="GO" id="GO:0043571">
    <property type="term" value="P:maintenance of CRISPR repeat elements"/>
    <property type="evidence" value="ECO:0007669"/>
    <property type="project" value="UniProtKB-UniRule"/>
</dbReference>
<name>I0AP30_IGNAJ</name>
<comment type="cofactor">
    <cofactor evidence="1 12">
        <name>Mg(2+)</name>
        <dbReference type="ChEBI" id="CHEBI:18420"/>
    </cofactor>
</comment>
<dbReference type="HOGENOM" id="CLU_004928_0_0_10"/>
<dbReference type="PATRIC" id="fig|945713.3.peg.3054"/>
<dbReference type="RefSeq" id="WP_014561873.1">
    <property type="nucleotide sequence ID" value="NC_017464.1"/>
</dbReference>